<evidence type="ECO:0000313" key="3">
    <source>
        <dbReference type="Proteomes" id="UP000019678"/>
    </source>
</evidence>
<protein>
    <submittedName>
        <fullName evidence="2">Uncharacterized protein</fullName>
    </submittedName>
</protein>
<name>A0A017SY47_9BACT</name>
<proteinExistence type="predicted"/>
<accession>A0A017SY47</accession>
<dbReference type="AlphaFoldDB" id="A0A017SY47"/>
<evidence type="ECO:0000313" key="2">
    <source>
        <dbReference type="EMBL" id="EYF01909.1"/>
    </source>
</evidence>
<dbReference type="Proteomes" id="UP000019678">
    <property type="component" value="Unassembled WGS sequence"/>
</dbReference>
<reference evidence="2 3" key="1">
    <citation type="submission" date="2013-05" db="EMBL/GenBank/DDBJ databases">
        <title>Genome assembly of Chondromyces apiculatus DSM 436.</title>
        <authorList>
            <person name="Sharma G."/>
            <person name="Khatri I."/>
            <person name="Kaur C."/>
            <person name="Mayilraj S."/>
            <person name="Subramanian S."/>
        </authorList>
    </citation>
    <scope>NUCLEOTIDE SEQUENCE [LARGE SCALE GENOMIC DNA]</scope>
    <source>
        <strain evidence="2 3">DSM 436</strain>
    </source>
</reference>
<dbReference type="EMBL" id="ASRX01000069">
    <property type="protein sequence ID" value="EYF01909.1"/>
    <property type="molecule type" value="Genomic_DNA"/>
</dbReference>
<organism evidence="2 3">
    <name type="scientific">Chondromyces apiculatus DSM 436</name>
    <dbReference type="NCBI Taxonomy" id="1192034"/>
    <lineage>
        <taxon>Bacteria</taxon>
        <taxon>Pseudomonadati</taxon>
        <taxon>Myxococcota</taxon>
        <taxon>Polyangia</taxon>
        <taxon>Polyangiales</taxon>
        <taxon>Polyangiaceae</taxon>
        <taxon>Chondromyces</taxon>
    </lineage>
</organism>
<evidence type="ECO:0000256" key="1">
    <source>
        <dbReference type="SAM" id="MobiDB-lite"/>
    </source>
</evidence>
<gene>
    <name evidence="2" type="ORF">CAP_7677</name>
</gene>
<keyword evidence="3" id="KW-1185">Reference proteome</keyword>
<sequence length="52" mass="5975">MDHPRAADIDLLCEEFRVAPVLREVTRHRERTRPNDAHDTRLPRADLGSGDP</sequence>
<feature type="region of interest" description="Disordered" evidence="1">
    <location>
        <begin position="25"/>
        <end position="52"/>
    </location>
</feature>
<comment type="caution">
    <text evidence="2">The sequence shown here is derived from an EMBL/GenBank/DDBJ whole genome shotgun (WGS) entry which is preliminary data.</text>
</comment>
<dbReference type="STRING" id="1192034.CAP_7677"/>
<feature type="compositionally biased region" description="Basic and acidic residues" evidence="1">
    <location>
        <begin position="25"/>
        <end position="44"/>
    </location>
</feature>